<dbReference type="Proteomes" id="UP000295765">
    <property type="component" value="Unassembled WGS sequence"/>
</dbReference>
<dbReference type="Gene3D" id="3.40.1260.10">
    <property type="entry name" value="DsrEFH-like"/>
    <property type="match status" value="1"/>
</dbReference>
<reference evidence="1 2" key="1">
    <citation type="submission" date="2019-03" db="EMBL/GenBank/DDBJ databases">
        <title>Genomic Encyclopedia of Type Strains, Phase IV (KMG-IV): sequencing the most valuable type-strain genomes for metagenomic binning, comparative biology and taxonomic classification.</title>
        <authorList>
            <person name="Goeker M."/>
        </authorList>
    </citation>
    <scope>NUCLEOTIDE SEQUENCE [LARGE SCALE GENOMIC DNA]</scope>
    <source>
        <strain evidence="1 2">DSM 25287</strain>
    </source>
</reference>
<evidence type="ECO:0000313" key="1">
    <source>
        <dbReference type="EMBL" id="TCO83625.1"/>
    </source>
</evidence>
<protein>
    <submittedName>
        <fullName evidence="1">Putative peroxiredoxin</fullName>
    </submittedName>
</protein>
<accession>A0A4V2SDI2</accession>
<keyword evidence="2" id="KW-1185">Reference proteome</keyword>
<proteinExistence type="predicted"/>
<comment type="caution">
    <text evidence="1">The sequence shown here is derived from an EMBL/GenBank/DDBJ whole genome shotgun (WGS) entry which is preliminary data.</text>
</comment>
<organism evidence="1 2">
    <name type="scientific">Plasticicumulans lactativorans</name>
    <dbReference type="NCBI Taxonomy" id="1133106"/>
    <lineage>
        <taxon>Bacteria</taxon>
        <taxon>Pseudomonadati</taxon>
        <taxon>Pseudomonadota</taxon>
        <taxon>Gammaproteobacteria</taxon>
        <taxon>Candidatus Competibacteraceae</taxon>
        <taxon>Plasticicumulans</taxon>
    </lineage>
</organism>
<dbReference type="AlphaFoldDB" id="A0A4V2SDI2"/>
<evidence type="ECO:0000313" key="2">
    <source>
        <dbReference type="Proteomes" id="UP000295765"/>
    </source>
</evidence>
<dbReference type="InterPro" id="IPR027396">
    <property type="entry name" value="DsrEFH-like"/>
</dbReference>
<gene>
    <name evidence="1" type="ORF">EV699_1019</name>
</gene>
<sequence>MADKLLILMTNTDPEQGQALAAVFAQATVAAAMEYEVEMVLTGLSGRLAIRGYAESVRLGHDDQRSAYDLIRDAADNGVVFKVCTNTLESWGQDLIPEVRETVGAAYIISEAMDDATVTFTY</sequence>
<dbReference type="OrthoDB" id="7932267at2"/>
<name>A0A4V2SDI2_9GAMM</name>
<dbReference type="EMBL" id="SLWY01000001">
    <property type="protein sequence ID" value="TCO83625.1"/>
    <property type="molecule type" value="Genomic_DNA"/>
</dbReference>
<dbReference type="RefSeq" id="WP_132537903.1">
    <property type="nucleotide sequence ID" value="NZ_SLWY01000001.1"/>
</dbReference>
<dbReference type="SUPFAM" id="SSF75169">
    <property type="entry name" value="DsrEFH-like"/>
    <property type="match status" value="1"/>
</dbReference>